<dbReference type="Pfam" id="PF13559">
    <property type="entry name" value="DUF4129"/>
    <property type="match status" value="1"/>
</dbReference>
<reference evidence="3" key="1">
    <citation type="submission" date="2020-10" db="EMBL/GenBank/DDBJ databases">
        <title>Sequencing the genomes of 1000 actinobacteria strains.</title>
        <authorList>
            <person name="Klenk H.-P."/>
        </authorList>
    </citation>
    <scope>NUCLEOTIDE SEQUENCE</scope>
    <source>
        <strain evidence="3">DSM 45354</strain>
    </source>
</reference>
<comment type="caution">
    <text evidence="3">The sequence shown here is derived from an EMBL/GenBank/DDBJ whole genome shotgun (WGS) entry which is preliminary data.</text>
</comment>
<keyword evidence="1" id="KW-0812">Transmembrane</keyword>
<keyword evidence="3" id="KW-0378">Hydrolase</keyword>
<dbReference type="GO" id="GO:0008233">
    <property type="term" value="F:peptidase activity"/>
    <property type="evidence" value="ECO:0007669"/>
    <property type="project" value="UniProtKB-KW"/>
</dbReference>
<feature type="domain" description="Protein-glutamine gamma-glutamyltransferase-like C-terminal" evidence="2">
    <location>
        <begin position="214"/>
        <end position="285"/>
    </location>
</feature>
<dbReference type="InterPro" id="IPR025403">
    <property type="entry name" value="TgpA-like_C"/>
</dbReference>
<name>A0A927R8H1_9ACTN</name>
<organism evidence="3 4">
    <name type="scientific">Actinopolymorpha pittospori</name>
    <dbReference type="NCBI Taxonomy" id="648752"/>
    <lineage>
        <taxon>Bacteria</taxon>
        <taxon>Bacillati</taxon>
        <taxon>Actinomycetota</taxon>
        <taxon>Actinomycetes</taxon>
        <taxon>Propionibacteriales</taxon>
        <taxon>Actinopolymorphaceae</taxon>
        <taxon>Actinopolymorpha</taxon>
    </lineage>
</organism>
<dbReference type="Proteomes" id="UP000638648">
    <property type="component" value="Unassembled WGS sequence"/>
</dbReference>
<feature type="transmembrane region" description="Helical" evidence="1">
    <location>
        <begin position="85"/>
        <end position="104"/>
    </location>
</feature>
<evidence type="ECO:0000256" key="1">
    <source>
        <dbReference type="SAM" id="Phobius"/>
    </source>
</evidence>
<dbReference type="AlphaFoldDB" id="A0A927R8H1"/>
<feature type="transmembrane region" description="Helical" evidence="1">
    <location>
        <begin position="12"/>
        <end position="32"/>
    </location>
</feature>
<protein>
    <submittedName>
        <fullName evidence="3">Membrane protease YdiL (CAAX protease family)</fullName>
    </submittedName>
</protein>
<evidence type="ECO:0000313" key="4">
    <source>
        <dbReference type="Proteomes" id="UP000638648"/>
    </source>
</evidence>
<dbReference type="EMBL" id="JADBEM010000001">
    <property type="protein sequence ID" value="MBE1605374.1"/>
    <property type="molecule type" value="Genomic_DNA"/>
</dbReference>
<dbReference type="RefSeq" id="WP_192749725.1">
    <property type="nucleotide sequence ID" value="NZ_BAABJL010000199.1"/>
</dbReference>
<keyword evidence="1" id="KW-0472">Membrane</keyword>
<evidence type="ECO:0000313" key="3">
    <source>
        <dbReference type="EMBL" id="MBE1605374.1"/>
    </source>
</evidence>
<feature type="transmembrane region" description="Helical" evidence="1">
    <location>
        <begin position="148"/>
        <end position="170"/>
    </location>
</feature>
<feature type="transmembrane region" description="Helical" evidence="1">
    <location>
        <begin position="44"/>
        <end position="65"/>
    </location>
</feature>
<evidence type="ECO:0000259" key="2">
    <source>
        <dbReference type="Pfam" id="PF13559"/>
    </source>
</evidence>
<dbReference type="GO" id="GO:0006508">
    <property type="term" value="P:proteolysis"/>
    <property type="evidence" value="ECO:0007669"/>
    <property type="project" value="UniProtKB-KW"/>
</dbReference>
<sequence length="306" mass="31906">MRERRTLSHYGTAGTVAIVLGLLALGALGLAWQERVPLDTEPVSAGTVIPVIGVLVGLGLALFLFGITSRTPLAFVRRRQRSGGLGMAITGIVMFAVVLVLLAYHRQIGDALNSGPPPQPLPSLTPVPGGVPPPIPGDQVTTGSPAAWNWPIAIIAGFVIGMAALALVFVSRRAVPEEGVGVEEPSLAEMHAVVVAGRAALADIDEPRAAVIGAYTAMERALAETGLRRSPSDTAGDLLERAGRAGLLSPTGAAAASELTDLFRQARFSRRDVESTLRDRAVDALGRLEGELRMATILDPDAEARG</sequence>
<keyword evidence="3" id="KW-0645">Protease</keyword>
<keyword evidence="1" id="KW-1133">Transmembrane helix</keyword>
<gene>
    <name evidence="3" type="ORF">HEB94_002222</name>
</gene>
<proteinExistence type="predicted"/>
<accession>A0A927R8H1</accession>
<keyword evidence="4" id="KW-1185">Reference proteome</keyword>